<dbReference type="eggNOG" id="KOG1697">
    <property type="taxonomic scope" value="Eukaryota"/>
</dbReference>
<dbReference type="HAMAP" id="MF_00532_B">
    <property type="entry name" value="Ribosomal_uS9_B"/>
    <property type="match status" value="1"/>
</dbReference>
<dbReference type="InterPro" id="IPR000754">
    <property type="entry name" value="Ribosomal_uS9"/>
</dbReference>
<dbReference type="InterPro" id="IPR014721">
    <property type="entry name" value="Ribsml_uS5_D2-typ_fold_subgr"/>
</dbReference>
<evidence type="ECO:0000256" key="1">
    <source>
        <dbReference type="ARBA" id="ARBA00005251"/>
    </source>
</evidence>
<proteinExistence type="inferred from homology"/>
<evidence type="ECO:0000313" key="7">
    <source>
        <dbReference type="EMBL" id="EFJ29775.1"/>
    </source>
</evidence>
<dbReference type="Pfam" id="PF00380">
    <property type="entry name" value="Ribosomal_S9"/>
    <property type="match status" value="1"/>
</dbReference>
<dbReference type="GO" id="GO:0003735">
    <property type="term" value="F:structural constituent of ribosome"/>
    <property type="evidence" value="ECO:0000318"/>
    <property type="project" value="GO_Central"/>
</dbReference>
<dbReference type="STRING" id="88036.D8RC23"/>
<evidence type="ECO:0000256" key="5">
    <source>
        <dbReference type="ARBA" id="ARBA00035437"/>
    </source>
</evidence>
<dbReference type="FunFam" id="3.30.230.10:FF:000001">
    <property type="entry name" value="30S ribosomal protein S9"/>
    <property type="match status" value="1"/>
</dbReference>
<dbReference type="NCBIfam" id="NF001099">
    <property type="entry name" value="PRK00132.1"/>
    <property type="match status" value="1"/>
</dbReference>
<evidence type="ECO:0000313" key="8">
    <source>
        <dbReference type="Proteomes" id="UP000001514"/>
    </source>
</evidence>
<dbReference type="KEGG" id="smo:SELMODRAFT_17067"/>
<dbReference type="GO" id="GO:0003723">
    <property type="term" value="F:RNA binding"/>
    <property type="evidence" value="ECO:0000318"/>
    <property type="project" value="GO_Central"/>
</dbReference>
<dbReference type="SUPFAM" id="SSF54211">
    <property type="entry name" value="Ribosomal protein S5 domain 2-like"/>
    <property type="match status" value="1"/>
</dbReference>
<dbReference type="OMA" id="INCRTAQ"/>
<feature type="non-terminal residue" evidence="7">
    <location>
        <position position="1"/>
    </location>
</feature>
<dbReference type="EMBL" id="GL377576">
    <property type="protein sequence ID" value="EFJ29775.1"/>
    <property type="molecule type" value="Genomic_DNA"/>
</dbReference>
<dbReference type="PANTHER" id="PTHR21569">
    <property type="entry name" value="RIBOSOMAL PROTEIN S9"/>
    <property type="match status" value="1"/>
</dbReference>
<dbReference type="GO" id="GO:0000312">
    <property type="term" value="C:plastid small ribosomal subunit"/>
    <property type="evidence" value="ECO:0000318"/>
    <property type="project" value="GO_Central"/>
</dbReference>
<comment type="similarity">
    <text evidence="1">Belongs to the universal ribosomal protein uS9 family.</text>
</comment>
<evidence type="ECO:0000256" key="3">
    <source>
        <dbReference type="ARBA" id="ARBA00023274"/>
    </source>
</evidence>
<accession>D8RC23</accession>
<feature type="region of interest" description="Disordered" evidence="6">
    <location>
        <begin position="138"/>
        <end position="162"/>
    </location>
</feature>
<dbReference type="InterPro" id="IPR020568">
    <property type="entry name" value="Ribosomal_Su5_D2-typ_SF"/>
</dbReference>
<evidence type="ECO:0000256" key="4">
    <source>
        <dbReference type="ARBA" id="ARBA00035152"/>
    </source>
</evidence>
<dbReference type="InParanoid" id="D8RC23"/>
<evidence type="ECO:0000256" key="6">
    <source>
        <dbReference type="SAM" id="MobiDB-lite"/>
    </source>
</evidence>
<dbReference type="FunCoup" id="D8RC23">
    <property type="interactions" value="1332"/>
</dbReference>
<evidence type="ECO:0000256" key="2">
    <source>
        <dbReference type="ARBA" id="ARBA00022980"/>
    </source>
</evidence>
<feature type="compositionally biased region" description="Basic residues" evidence="6">
    <location>
        <begin position="143"/>
        <end position="162"/>
    </location>
</feature>
<organism evidence="8">
    <name type="scientific">Selaginella moellendorffii</name>
    <name type="common">Spikemoss</name>
    <dbReference type="NCBI Taxonomy" id="88036"/>
    <lineage>
        <taxon>Eukaryota</taxon>
        <taxon>Viridiplantae</taxon>
        <taxon>Streptophyta</taxon>
        <taxon>Embryophyta</taxon>
        <taxon>Tracheophyta</taxon>
        <taxon>Lycopodiopsida</taxon>
        <taxon>Selaginellales</taxon>
        <taxon>Selaginellaceae</taxon>
        <taxon>Selaginella</taxon>
    </lineage>
</organism>
<keyword evidence="8" id="KW-1185">Reference proteome</keyword>
<reference evidence="7 8" key="1">
    <citation type="journal article" date="2011" name="Science">
        <title>The Selaginella genome identifies genetic changes associated with the evolution of vascular plants.</title>
        <authorList>
            <person name="Banks J.A."/>
            <person name="Nishiyama T."/>
            <person name="Hasebe M."/>
            <person name="Bowman J.L."/>
            <person name="Gribskov M."/>
            <person name="dePamphilis C."/>
            <person name="Albert V.A."/>
            <person name="Aono N."/>
            <person name="Aoyama T."/>
            <person name="Ambrose B.A."/>
            <person name="Ashton N.W."/>
            <person name="Axtell M.J."/>
            <person name="Barker E."/>
            <person name="Barker M.S."/>
            <person name="Bennetzen J.L."/>
            <person name="Bonawitz N.D."/>
            <person name="Chapple C."/>
            <person name="Cheng C."/>
            <person name="Correa L.G."/>
            <person name="Dacre M."/>
            <person name="DeBarry J."/>
            <person name="Dreyer I."/>
            <person name="Elias M."/>
            <person name="Engstrom E.M."/>
            <person name="Estelle M."/>
            <person name="Feng L."/>
            <person name="Finet C."/>
            <person name="Floyd S.K."/>
            <person name="Frommer W.B."/>
            <person name="Fujita T."/>
            <person name="Gramzow L."/>
            <person name="Gutensohn M."/>
            <person name="Harholt J."/>
            <person name="Hattori M."/>
            <person name="Heyl A."/>
            <person name="Hirai T."/>
            <person name="Hiwatashi Y."/>
            <person name="Ishikawa M."/>
            <person name="Iwata M."/>
            <person name="Karol K.G."/>
            <person name="Koehler B."/>
            <person name="Kolukisaoglu U."/>
            <person name="Kubo M."/>
            <person name="Kurata T."/>
            <person name="Lalonde S."/>
            <person name="Li K."/>
            <person name="Li Y."/>
            <person name="Litt A."/>
            <person name="Lyons E."/>
            <person name="Manning G."/>
            <person name="Maruyama T."/>
            <person name="Michael T.P."/>
            <person name="Mikami K."/>
            <person name="Miyazaki S."/>
            <person name="Morinaga S."/>
            <person name="Murata T."/>
            <person name="Mueller-Roeber B."/>
            <person name="Nelson D.R."/>
            <person name="Obara M."/>
            <person name="Oguri Y."/>
            <person name="Olmstead R.G."/>
            <person name="Onodera N."/>
            <person name="Petersen B.L."/>
            <person name="Pils B."/>
            <person name="Prigge M."/>
            <person name="Rensing S.A."/>
            <person name="Riano-Pachon D.M."/>
            <person name="Roberts A.W."/>
            <person name="Sato Y."/>
            <person name="Scheller H.V."/>
            <person name="Schulz B."/>
            <person name="Schulz C."/>
            <person name="Shakirov E.V."/>
            <person name="Shibagaki N."/>
            <person name="Shinohara N."/>
            <person name="Shippen D.E."/>
            <person name="Soerensen I."/>
            <person name="Sotooka R."/>
            <person name="Sugimoto N."/>
            <person name="Sugita M."/>
            <person name="Sumikawa N."/>
            <person name="Tanurdzic M."/>
            <person name="Theissen G."/>
            <person name="Ulvskov P."/>
            <person name="Wakazuki S."/>
            <person name="Weng J.K."/>
            <person name="Willats W.W."/>
            <person name="Wipf D."/>
            <person name="Wolf P.G."/>
            <person name="Yang L."/>
            <person name="Zimmer A.D."/>
            <person name="Zhu Q."/>
            <person name="Mitros T."/>
            <person name="Hellsten U."/>
            <person name="Loque D."/>
            <person name="Otillar R."/>
            <person name="Salamov A."/>
            <person name="Schmutz J."/>
            <person name="Shapiro H."/>
            <person name="Lindquist E."/>
            <person name="Lucas S."/>
            <person name="Rokhsar D."/>
            <person name="Grigoriev I.V."/>
        </authorList>
    </citation>
    <scope>NUCLEOTIDE SEQUENCE [LARGE SCALE GENOMIC DNA]</scope>
</reference>
<gene>
    <name evidence="7" type="ORF">SELMODRAFT_17067</name>
</gene>
<dbReference type="Gene3D" id="3.30.230.10">
    <property type="match status" value="1"/>
</dbReference>
<name>D8RC23_SELML</name>
<protein>
    <recommendedName>
        <fullName evidence="4">Small ribosomal subunit protein uS9c</fullName>
    </recommendedName>
    <alternativeName>
        <fullName evidence="5">30S ribosomal protein S9, chloroplastic</fullName>
    </alternativeName>
</protein>
<dbReference type="InterPro" id="IPR023035">
    <property type="entry name" value="Ribosomal_uS9_bac/plastid"/>
</dbReference>
<dbReference type="OrthoDB" id="10254627at2759"/>
<dbReference type="AlphaFoldDB" id="D8RC23"/>
<keyword evidence="2" id="KW-0689">Ribosomal protein</keyword>
<dbReference type="GO" id="GO:0006412">
    <property type="term" value="P:translation"/>
    <property type="evidence" value="ECO:0007669"/>
    <property type="project" value="InterPro"/>
</dbReference>
<sequence length="162" mass="17951">LVVRAAILEAPGVGVERVDMSDFVKEAMPGGIAAQDLLGTGRRKRAIARVCLVEGTGQYVINNRTAQEYLQGNPLWLFHVKLPLRSLGFEGKYDTIVKAHGGGLSGQAQAIRLGISRCLLKINESHRQPLRKLGFLTRDPRKVERKKAGKHKARKSPQYSKR</sequence>
<dbReference type="PANTHER" id="PTHR21569:SF1">
    <property type="entry name" value="SMALL RIBOSOMAL SUBUNIT PROTEIN US9M"/>
    <property type="match status" value="1"/>
</dbReference>
<keyword evidence="3" id="KW-0687">Ribonucleoprotein</keyword>
<dbReference type="HOGENOM" id="CLU_046483_2_1_1"/>
<dbReference type="Proteomes" id="UP000001514">
    <property type="component" value="Unassembled WGS sequence"/>
</dbReference>
<feature type="non-terminal residue" evidence="7">
    <location>
        <position position="162"/>
    </location>
</feature>